<feature type="chain" id="PRO_5046311585" evidence="1">
    <location>
        <begin position="32"/>
        <end position="131"/>
    </location>
</feature>
<feature type="signal peptide" evidence="1">
    <location>
        <begin position="1"/>
        <end position="31"/>
    </location>
</feature>
<reference evidence="2 3" key="1">
    <citation type="submission" date="2022-11" db="EMBL/GenBank/DDBJ databases">
        <title>Mycobacterium sp. nov.</title>
        <authorList>
            <person name="Papic B."/>
            <person name="Spicic S."/>
            <person name="Duvnjak S."/>
        </authorList>
    </citation>
    <scope>NUCLEOTIDE SEQUENCE [LARGE SCALE GENOMIC DNA]</scope>
    <source>
        <strain evidence="2 3">CVI_P4</strain>
    </source>
</reference>
<proteinExistence type="predicted"/>
<protein>
    <submittedName>
        <fullName evidence="2">Uncharacterized protein</fullName>
    </submittedName>
</protein>
<dbReference type="RefSeq" id="WP_266073939.1">
    <property type="nucleotide sequence ID" value="NZ_JAPJDO010000007.1"/>
</dbReference>
<evidence type="ECO:0000313" key="3">
    <source>
        <dbReference type="Proteomes" id="UP001300745"/>
    </source>
</evidence>
<evidence type="ECO:0000256" key="1">
    <source>
        <dbReference type="SAM" id="SignalP"/>
    </source>
</evidence>
<sequence>MTGQWASRLGLLVALALVAGMSPAVMPVARAADAVTYEIFSDTIPVVDVEYLQPGGRVLITGVALPWRIDVPLDDAQGPTGTGAQLRADWRRIRGPAKWVTVRIFGNGKLLCESVLDVGNATCYGNTPHFG</sequence>
<evidence type="ECO:0000313" key="2">
    <source>
        <dbReference type="EMBL" id="MCX2937119.1"/>
    </source>
</evidence>
<organism evidence="2 3">
    <name type="scientific">Mycobacterium pinniadriaticum</name>
    <dbReference type="NCBI Taxonomy" id="2994102"/>
    <lineage>
        <taxon>Bacteria</taxon>
        <taxon>Bacillati</taxon>
        <taxon>Actinomycetota</taxon>
        <taxon>Actinomycetes</taxon>
        <taxon>Mycobacteriales</taxon>
        <taxon>Mycobacteriaceae</taxon>
        <taxon>Mycobacterium</taxon>
    </lineage>
</organism>
<comment type="caution">
    <text evidence="2">The sequence shown here is derived from an EMBL/GenBank/DDBJ whole genome shotgun (WGS) entry which is preliminary data.</text>
</comment>
<accession>A0ABT3SDA2</accession>
<keyword evidence="1" id="KW-0732">Signal</keyword>
<dbReference type="EMBL" id="JAPJDO010000007">
    <property type="protein sequence ID" value="MCX2937119.1"/>
    <property type="molecule type" value="Genomic_DNA"/>
</dbReference>
<dbReference type="Proteomes" id="UP001300745">
    <property type="component" value="Unassembled WGS sequence"/>
</dbReference>
<dbReference type="InterPro" id="IPR038468">
    <property type="entry name" value="MmpS_C"/>
</dbReference>
<gene>
    <name evidence="2" type="ORF">ORI27_10425</name>
</gene>
<dbReference type="Gene3D" id="2.60.40.2880">
    <property type="entry name" value="MmpS1-5, C-terminal soluble domain"/>
    <property type="match status" value="1"/>
</dbReference>
<name>A0ABT3SDA2_9MYCO</name>
<keyword evidence="3" id="KW-1185">Reference proteome</keyword>